<evidence type="ECO:0000313" key="2">
    <source>
        <dbReference type="Proteomes" id="UP000007266"/>
    </source>
</evidence>
<reference evidence="1 2" key="2">
    <citation type="journal article" date="2010" name="Nucleic Acids Res.">
        <title>BeetleBase in 2010: revisions to provide comprehensive genomic information for Tribolium castaneum.</title>
        <authorList>
            <person name="Kim H.S."/>
            <person name="Murphy T."/>
            <person name="Xia J."/>
            <person name="Caragea D."/>
            <person name="Park Y."/>
            <person name="Beeman R.W."/>
            <person name="Lorenzen M.D."/>
            <person name="Butcher S."/>
            <person name="Manak J.R."/>
            <person name="Brown S.J."/>
        </authorList>
    </citation>
    <scope>GENOME REANNOTATION</scope>
    <source>
        <strain evidence="1 2">Georgia GA2</strain>
    </source>
</reference>
<dbReference type="InParanoid" id="A0A139WBZ9"/>
<reference evidence="1 2" key="1">
    <citation type="journal article" date="2008" name="Nature">
        <title>The genome of the model beetle and pest Tribolium castaneum.</title>
        <authorList>
            <consortium name="Tribolium Genome Sequencing Consortium"/>
            <person name="Richards S."/>
            <person name="Gibbs R.A."/>
            <person name="Weinstock G.M."/>
            <person name="Brown S.J."/>
            <person name="Denell R."/>
            <person name="Beeman R.W."/>
            <person name="Gibbs R."/>
            <person name="Beeman R.W."/>
            <person name="Brown S.J."/>
            <person name="Bucher G."/>
            <person name="Friedrich M."/>
            <person name="Grimmelikhuijzen C.J."/>
            <person name="Klingler M."/>
            <person name="Lorenzen M."/>
            <person name="Richards S."/>
            <person name="Roth S."/>
            <person name="Schroder R."/>
            <person name="Tautz D."/>
            <person name="Zdobnov E.M."/>
            <person name="Muzny D."/>
            <person name="Gibbs R.A."/>
            <person name="Weinstock G.M."/>
            <person name="Attaway T."/>
            <person name="Bell S."/>
            <person name="Buhay C.J."/>
            <person name="Chandrabose M.N."/>
            <person name="Chavez D."/>
            <person name="Clerk-Blankenburg K.P."/>
            <person name="Cree A."/>
            <person name="Dao M."/>
            <person name="Davis C."/>
            <person name="Chacko J."/>
            <person name="Dinh H."/>
            <person name="Dugan-Rocha S."/>
            <person name="Fowler G."/>
            <person name="Garner T.T."/>
            <person name="Garnes J."/>
            <person name="Gnirke A."/>
            <person name="Hawes A."/>
            <person name="Hernandez J."/>
            <person name="Hines S."/>
            <person name="Holder M."/>
            <person name="Hume J."/>
            <person name="Jhangiani S.N."/>
            <person name="Joshi V."/>
            <person name="Khan Z.M."/>
            <person name="Jackson L."/>
            <person name="Kovar C."/>
            <person name="Kowis A."/>
            <person name="Lee S."/>
            <person name="Lewis L.R."/>
            <person name="Margolis J."/>
            <person name="Morgan M."/>
            <person name="Nazareth L.V."/>
            <person name="Nguyen N."/>
            <person name="Okwuonu G."/>
            <person name="Parker D."/>
            <person name="Richards S."/>
            <person name="Ruiz S.J."/>
            <person name="Santibanez J."/>
            <person name="Savard J."/>
            <person name="Scherer S.E."/>
            <person name="Schneider B."/>
            <person name="Sodergren E."/>
            <person name="Tautz D."/>
            <person name="Vattahil S."/>
            <person name="Villasana D."/>
            <person name="White C.S."/>
            <person name="Wright R."/>
            <person name="Park Y."/>
            <person name="Beeman R.W."/>
            <person name="Lord J."/>
            <person name="Oppert B."/>
            <person name="Lorenzen M."/>
            <person name="Brown S."/>
            <person name="Wang L."/>
            <person name="Savard J."/>
            <person name="Tautz D."/>
            <person name="Richards S."/>
            <person name="Weinstock G."/>
            <person name="Gibbs R.A."/>
            <person name="Liu Y."/>
            <person name="Worley K."/>
            <person name="Weinstock G."/>
            <person name="Elsik C.G."/>
            <person name="Reese J.T."/>
            <person name="Elhaik E."/>
            <person name="Landan G."/>
            <person name="Graur D."/>
            <person name="Arensburger P."/>
            <person name="Atkinson P."/>
            <person name="Beeman R.W."/>
            <person name="Beidler J."/>
            <person name="Brown S.J."/>
            <person name="Demuth J.P."/>
            <person name="Drury D.W."/>
            <person name="Du Y.Z."/>
            <person name="Fujiwara H."/>
            <person name="Lorenzen M."/>
            <person name="Maselli V."/>
            <person name="Osanai M."/>
            <person name="Park Y."/>
            <person name="Robertson H.M."/>
            <person name="Tu Z."/>
            <person name="Wang J.J."/>
            <person name="Wang S."/>
            <person name="Richards S."/>
            <person name="Song H."/>
            <person name="Zhang L."/>
            <person name="Sodergren E."/>
            <person name="Werner D."/>
            <person name="Stanke M."/>
            <person name="Morgenstern B."/>
            <person name="Solovyev V."/>
            <person name="Kosarev P."/>
            <person name="Brown G."/>
            <person name="Chen H.C."/>
            <person name="Ermolaeva O."/>
            <person name="Hlavina W."/>
            <person name="Kapustin Y."/>
            <person name="Kiryutin B."/>
            <person name="Kitts P."/>
            <person name="Maglott D."/>
            <person name="Pruitt K."/>
            <person name="Sapojnikov V."/>
            <person name="Souvorov A."/>
            <person name="Mackey A.J."/>
            <person name="Waterhouse R.M."/>
            <person name="Wyder S."/>
            <person name="Zdobnov E.M."/>
            <person name="Zdobnov E.M."/>
            <person name="Wyder S."/>
            <person name="Kriventseva E.V."/>
            <person name="Kadowaki T."/>
            <person name="Bork P."/>
            <person name="Aranda M."/>
            <person name="Bao R."/>
            <person name="Beermann A."/>
            <person name="Berns N."/>
            <person name="Bolognesi R."/>
            <person name="Bonneton F."/>
            <person name="Bopp D."/>
            <person name="Brown S.J."/>
            <person name="Bucher G."/>
            <person name="Butts T."/>
            <person name="Chaumot A."/>
            <person name="Denell R.E."/>
            <person name="Ferrier D.E."/>
            <person name="Friedrich M."/>
            <person name="Gordon C.M."/>
            <person name="Jindra M."/>
            <person name="Klingler M."/>
            <person name="Lan Q."/>
            <person name="Lattorff H.M."/>
            <person name="Laudet V."/>
            <person name="von Levetsow C."/>
            <person name="Liu Z."/>
            <person name="Lutz R."/>
            <person name="Lynch J.A."/>
            <person name="da Fonseca R.N."/>
            <person name="Posnien N."/>
            <person name="Reuter R."/>
            <person name="Roth S."/>
            <person name="Savard J."/>
            <person name="Schinko J.B."/>
            <person name="Schmitt C."/>
            <person name="Schoppmeier M."/>
            <person name="Schroder R."/>
            <person name="Shippy T.D."/>
            <person name="Simonnet F."/>
            <person name="Marques-Souza H."/>
            <person name="Tautz D."/>
            <person name="Tomoyasu Y."/>
            <person name="Trauner J."/>
            <person name="Van der Zee M."/>
            <person name="Vervoort M."/>
            <person name="Wittkopp N."/>
            <person name="Wimmer E.A."/>
            <person name="Yang X."/>
            <person name="Jones A.K."/>
            <person name="Sattelle D.B."/>
            <person name="Ebert P.R."/>
            <person name="Nelson D."/>
            <person name="Scott J.G."/>
            <person name="Beeman R.W."/>
            <person name="Muthukrishnan S."/>
            <person name="Kramer K.J."/>
            <person name="Arakane Y."/>
            <person name="Beeman R.W."/>
            <person name="Zhu Q."/>
            <person name="Hogenkamp D."/>
            <person name="Dixit R."/>
            <person name="Oppert B."/>
            <person name="Jiang H."/>
            <person name="Zou Z."/>
            <person name="Marshall J."/>
            <person name="Elpidina E."/>
            <person name="Vinokurov K."/>
            <person name="Oppert C."/>
            <person name="Zou Z."/>
            <person name="Evans J."/>
            <person name="Lu Z."/>
            <person name="Zhao P."/>
            <person name="Sumathipala N."/>
            <person name="Altincicek B."/>
            <person name="Vilcinskas A."/>
            <person name="Williams M."/>
            <person name="Hultmark D."/>
            <person name="Hetru C."/>
            <person name="Jiang H."/>
            <person name="Grimmelikhuijzen C.J."/>
            <person name="Hauser F."/>
            <person name="Cazzamali G."/>
            <person name="Williamson M."/>
            <person name="Park Y."/>
            <person name="Li B."/>
            <person name="Tanaka Y."/>
            <person name="Predel R."/>
            <person name="Neupert S."/>
            <person name="Schachtner J."/>
            <person name="Verleyen P."/>
            <person name="Raible F."/>
            <person name="Bork P."/>
            <person name="Friedrich M."/>
            <person name="Walden K.K."/>
            <person name="Robertson H.M."/>
            <person name="Angeli S."/>
            <person name="Foret S."/>
            <person name="Bucher G."/>
            <person name="Schuetz S."/>
            <person name="Maleszka R."/>
            <person name="Wimmer E.A."/>
            <person name="Beeman R.W."/>
            <person name="Lorenzen M."/>
            <person name="Tomoyasu Y."/>
            <person name="Miller S.C."/>
            <person name="Grossmann D."/>
            <person name="Bucher G."/>
        </authorList>
    </citation>
    <scope>NUCLEOTIDE SEQUENCE [LARGE SCALE GENOMIC DNA]</scope>
    <source>
        <strain evidence="1 2">Georgia GA2</strain>
    </source>
</reference>
<dbReference type="AlphaFoldDB" id="A0A139WBZ9"/>
<sequence>MYAGQTLQRAVPKTRLRDVFELVTRDDILKSRQRAKSDARDAGAYNLTKRCADCRLFAGGSGGKTALRVVSHSVNGGSASGKDALHLFRALTFAPTVARAELTVTGDAVIDREPRDRRTMLAHHPLLAYTRYQCCAVLLR</sequence>
<accession>A0A139WBZ9</accession>
<organism evidence="1 2">
    <name type="scientific">Tribolium castaneum</name>
    <name type="common">Red flour beetle</name>
    <dbReference type="NCBI Taxonomy" id="7070"/>
    <lineage>
        <taxon>Eukaryota</taxon>
        <taxon>Metazoa</taxon>
        <taxon>Ecdysozoa</taxon>
        <taxon>Arthropoda</taxon>
        <taxon>Hexapoda</taxon>
        <taxon>Insecta</taxon>
        <taxon>Pterygota</taxon>
        <taxon>Neoptera</taxon>
        <taxon>Endopterygota</taxon>
        <taxon>Coleoptera</taxon>
        <taxon>Polyphaga</taxon>
        <taxon>Cucujiformia</taxon>
        <taxon>Tenebrionidae</taxon>
        <taxon>Tenebrionidae incertae sedis</taxon>
        <taxon>Tribolium</taxon>
    </lineage>
</organism>
<protein>
    <submittedName>
        <fullName evidence="1">Uncharacterized protein</fullName>
    </submittedName>
</protein>
<dbReference type="Proteomes" id="UP000007266">
    <property type="component" value="Linkage group 9"/>
</dbReference>
<proteinExistence type="predicted"/>
<gene>
    <name evidence="1" type="primary">AUGUSTUS-3.0.2_34863</name>
    <name evidence="1" type="ORF">TcasGA2_TC034863</name>
</gene>
<keyword evidence="2" id="KW-1185">Reference proteome</keyword>
<evidence type="ECO:0000313" key="1">
    <source>
        <dbReference type="EMBL" id="KYB25498.1"/>
    </source>
</evidence>
<dbReference type="EMBL" id="KQ971371">
    <property type="protein sequence ID" value="KYB25498.1"/>
    <property type="molecule type" value="Genomic_DNA"/>
</dbReference>
<name>A0A139WBZ9_TRICA</name>